<dbReference type="EMBL" id="AJWJ01000087">
    <property type="protein sequence ID" value="KAF2075755.1"/>
    <property type="molecule type" value="Genomic_DNA"/>
</dbReference>
<proteinExistence type="predicted"/>
<comment type="caution">
    <text evidence="2">The sequence shown here is derived from an EMBL/GenBank/DDBJ whole genome shotgun (WGS) entry which is preliminary data.</text>
</comment>
<protein>
    <submittedName>
        <fullName evidence="2">Uncharacterized protein</fullName>
    </submittedName>
</protein>
<organism evidence="2 3">
    <name type="scientific">Polysphondylium violaceum</name>
    <dbReference type="NCBI Taxonomy" id="133409"/>
    <lineage>
        <taxon>Eukaryota</taxon>
        <taxon>Amoebozoa</taxon>
        <taxon>Evosea</taxon>
        <taxon>Eumycetozoa</taxon>
        <taxon>Dictyostelia</taxon>
        <taxon>Dictyosteliales</taxon>
        <taxon>Dictyosteliaceae</taxon>
        <taxon>Polysphondylium</taxon>
    </lineage>
</organism>
<evidence type="ECO:0000313" key="2">
    <source>
        <dbReference type="EMBL" id="KAF2075755.1"/>
    </source>
</evidence>
<sequence length="255" mass="28624">MGNTTSTSSRQSLPIKKKGRTRGSSFVQSSAYESVGIFNKDGVFPISRVRKNVEGPEALLKSDKNNVSKVGRLYLCKKDNGLAISTESTDHFCLVLDIGGHSDETNLRGACMHVSFTKDRDKNLVYIQKPINVEKEKCFNSVTDTGGLVYPHDNIEHIKALSMGHPEYAEMDMSADKNDLWYFYIVFQMDDWLTEFVEIHGNKMSAYCNCQSFAKFLHKKLSGVEFPCGAIFGQSTIDKLTYTAYSCIESSIMKK</sequence>
<name>A0A8J4PYH3_9MYCE</name>
<reference evidence="2" key="1">
    <citation type="submission" date="2020-01" db="EMBL/GenBank/DDBJ databases">
        <title>Development of genomics and gene disruption for Polysphondylium violaceum indicates a role for the polyketide synthase stlB in stalk morphogenesis.</title>
        <authorList>
            <person name="Narita B."/>
            <person name="Kawabe Y."/>
            <person name="Kin K."/>
            <person name="Saito T."/>
            <person name="Gibbs R."/>
            <person name="Kuspa A."/>
            <person name="Muzny D."/>
            <person name="Queller D."/>
            <person name="Richards S."/>
            <person name="Strassman J."/>
            <person name="Sucgang R."/>
            <person name="Worley K."/>
            <person name="Schaap P."/>
        </authorList>
    </citation>
    <scope>NUCLEOTIDE SEQUENCE</scope>
    <source>
        <strain evidence="2">QSvi11</strain>
    </source>
</reference>
<accession>A0A8J4PYH3</accession>
<feature type="region of interest" description="Disordered" evidence="1">
    <location>
        <begin position="1"/>
        <end position="22"/>
    </location>
</feature>
<dbReference type="AlphaFoldDB" id="A0A8J4PYH3"/>
<dbReference type="Proteomes" id="UP000695562">
    <property type="component" value="Unassembled WGS sequence"/>
</dbReference>
<evidence type="ECO:0000313" key="3">
    <source>
        <dbReference type="Proteomes" id="UP000695562"/>
    </source>
</evidence>
<evidence type="ECO:0000256" key="1">
    <source>
        <dbReference type="SAM" id="MobiDB-lite"/>
    </source>
</evidence>
<feature type="compositionally biased region" description="Polar residues" evidence="1">
    <location>
        <begin position="1"/>
        <end position="12"/>
    </location>
</feature>
<gene>
    <name evidence="2" type="ORF">CYY_002937</name>
</gene>
<keyword evidence="3" id="KW-1185">Reference proteome</keyword>